<proteinExistence type="predicted"/>
<comment type="caution">
    <text evidence="1">The sequence shown here is derived from an EMBL/GenBank/DDBJ whole genome shotgun (WGS) entry which is preliminary data.</text>
</comment>
<organism evidence="1 2">
    <name type="scientific">Holotrichia oblita</name>
    <name type="common">Chafer beetle</name>
    <dbReference type="NCBI Taxonomy" id="644536"/>
    <lineage>
        <taxon>Eukaryota</taxon>
        <taxon>Metazoa</taxon>
        <taxon>Ecdysozoa</taxon>
        <taxon>Arthropoda</taxon>
        <taxon>Hexapoda</taxon>
        <taxon>Insecta</taxon>
        <taxon>Pterygota</taxon>
        <taxon>Neoptera</taxon>
        <taxon>Endopterygota</taxon>
        <taxon>Coleoptera</taxon>
        <taxon>Polyphaga</taxon>
        <taxon>Scarabaeiformia</taxon>
        <taxon>Scarabaeidae</taxon>
        <taxon>Melolonthinae</taxon>
        <taxon>Holotrichia</taxon>
    </lineage>
</organism>
<sequence length="543" mass="62468">MHKYKCKIPGCESRYYSNILPDSGYQNKHFFTLPSDDRQQVWLNSILGFSGVDISLNSKQIYVCEDHFEQNSFRNALHNSLNRNAFPTLLRKSTPVFTSVPSLVSNESEAVKPSCSYVNMSSTPSSNRVPKNSLLKRFNVRQSVNLSPKDQRVYKFLQIQSKRIGKLKRSLRNCKSVADVSVELASSKQFKKLESALSSPNVSFIKSQFQNAFRRKNVFTIRDKVLALAIYKRGPRCYRFLRNMFILPSKSTLLRYLHAVPFDTGINVHIFDKLTNQVKYLMEMYRYCILMFDEMSLSRGFDYCKRYDKVLGYADLGSNRRLNKLADHALVFMVQGLRSSWKQPVAYYFTPSSLSALSLKELIREVISSLQKINLKVVCTVCDQSSVNSSALSQLAMESSNRLNEDYLFSVNGESIVSLFDIPHLLKNTRTTLSNYNIFDSRYPFKKANFSFIKQCYEIDKSRRFQMLRKLKDDFFNMRNNSMKMKVGIAVKTLSFTVAAAIETMVCDSSRLPAEAIHTAEFVHDVDSLFDSLNSSTLNNERF</sequence>
<reference evidence="1" key="1">
    <citation type="submission" date="2022-04" db="EMBL/GenBank/DDBJ databases">
        <title>Chromosome-scale genome assembly of Holotrichia oblita Faldermann.</title>
        <authorList>
            <person name="Rongchong L."/>
        </authorList>
    </citation>
    <scope>NUCLEOTIDE SEQUENCE</scope>
    <source>
        <strain evidence="1">81SQS9</strain>
    </source>
</reference>
<evidence type="ECO:0000313" key="2">
    <source>
        <dbReference type="Proteomes" id="UP001056778"/>
    </source>
</evidence>
<evidence type="ECO:0000313" key="1">
    <source>
        <dbReference type="EMBL" id="KAI4465089.1"/>
    </source>
</evidence>
<protein>
    <submittedName>
        <fullName evidence="1">Thap domain-containing protein 9</fullName>
    </submittedName>
</protein>
<name>A0ACB9TE74_HOLOL</name>
<dbReference type="Proteomes" id="UP001056778">
    <property type="component" value="Chromosome 3"/>
</dbReference>
<dbReference type="EMBL" id="CM043017">
    <property type="protein sequence ID" value="KAI4465089.1"/>
    <property type="molecule type" value="Genomic_DNA"/>
</dbReference>
<gene>
    <name evidence="1" type="ORF">MML48_3g00014663</name>
</gene>
<keyword evidence="2" id="KW-1185">Reference proteome</keyword>
<accession>A0ACB9TE74</accession>